<dbReference type="PANTHER" id="PTHR41533">
    <property type="entry name" value="L,D-TRANSPEPTIDASE HI_1667-RELATED"/>
    <property type="match status" value="1"/>
</dbReference>
<dbReference type="GO" id="GO:0004180">
    <property type="term" value="F:carboxypeptidase activity"/>
    <property type="evidence" value="ECO:0007669"/>
    <property type="project" value="UniProtKB-ARBA"/>
</dbReference>
<dbReference type="Gene3D" id="1.10.101.10">
    <property type="entry name" value="PGBD-like superfamily/PGBD"/>
    <property type="match status" value="1"/>
</dbReference>
<evidence type="ECO:0000256" key="5">
    <source>
        <dbReference type="ARBA" id="ARBA00022984"/>
    </source>
</evidence>
<dbReference type="InterPro" id="IPR038063">
    <property type="entry name" value="Transpep_catalytic_dom"/>
</dbReference>
<evidence type="ECO:0000259" key="8">
    <source>
        <dbReference type="PROSITE" id="PS52029"/>
    </source>
</evidence>
<dbReference type="GO" id="GO:0009252">
    <property type="term" value="P:peptidoglycan biosynthetic process"/>
    <property type="evidence" value="ECO:0007669"/>
    <property type="project" value="UniProtKB-UniPathway"/>
</dbReference>
<dbReference type="UniPathway" id="UPA00219"/>
<dbReference type="Pfam" id="PF01471">
    <property type="entry name" value="PG_binding_1"/>
    <property type="match status" value="1"/>
</dbReference>
<dbReference type="PANTHER" id="PTHR41533:SF2">
    <property type="entry name" value="BLR7131 PROTEIN"/>
    <property type="match status" value="1"/>
</dbReference>
<keyword evidence="3" id="KW-0808">Transferase</keyword>
<proteinExistence type="inferred from homology"/>
<evidence type="ECO:0000313" key="9">
    <source>
        <dbReference type="EMBL" id="BAV64135.1"/>
    </source>
</evidence>
<dbReference type="EMBL" id="AP017655">
    <property type="protein sequence ID" value="BAV64135.1"/>
    <property type="molecule type" value="Genomic_DNA"/>
</dbReference>
<keyword evidence="10" id="KW-1185">Reference proteome</keyword>
<dbReference type="PROSITE" id="PS52029">
    <property type="entry name" value="LD_TPASE"/>
    <property type="match status" value="1"/>
</dbReference>
<evidence type="ECO:0000256" key="3">
    <source>
        <dbReference type="ARBA" id="ARBA00022679"/>
    </source>
</evidence>
<accession>A0A1E1F0U4</accession>
<dbReference type="Gene3D" id="2.40.440.10">
    <property type="entry name" value="L,D-transpeptidase catalytic domain-like"/>
    <property type="match status" value="1"/>
</dbReference>
<dbReference type="InterPro" id="IPR002477">
    <property type="entry name" value="Peptidoglycan-bd-like"/>
</dbReference>
<dbReference type="GO" id="GO:0008360">
    <property type="term" value="P:regulation of cell shape"/>
    <property type="evidence" value="ECO:0007669"/>
    <property type="project" value="UniProtKB-UniRule"/>
</dbReference>
<dbReference type="Pfam" id="PF20142">
    <property type="entry name" value="Scaffold"/>
    <property type="match status" value="1"/>
</dbReference>
<name>A0A1E1F0U4_9SPHN</name>
<feature type="domain" description="L,D-TPase catalytic" evidence="8">
    <location>
        <begin position="321"/>
        <end position="514"/>
    </location>
</feature>
<dbReference type="CDD" id="cd16913">
    <property type="entry name" value="YkuD_like"/>
    <property type="match status" value="1"/>
</dbReference>
<keyword evidence="5 7" id="KW-0573">Peptidoglycan synthesis</keyword>
<gene>
    <name evidence="9" type="ORF">SCLO_1010950</name>
</gene>
<evidence type="ECO:0000313" key="10">
    <source>
        <dbReference type="Proteomes" id="UP000218272"/>
    </source>
</evidence>
<dbReference type="AlphaFoldDB" id="A0A1E1F0U4"/>
<protein>
    <recommendedName>
        <fullName evidence="8">L,D-TPase catalytic domain-containing protein</fullName>
    </recommendedName>
</protein>
<evidence type="ECO:0000256" key="1">
    <source>
        <dbReference type="ARBA" id="ARBA00004752"/>
    </source>
</evidence>
<dbReference type="InterPro" id="IPR036365">
    <property type="entry name" value="PGBD-like_sf"/>
</dbReference>
<evidence type="ECO:0000256" key="6">
    <source>
        <dbReference type="ARBA" id="ARBA00023316"/>
    </source>
</evidence>
<evidence type="ECO:0000256" key="4">
    <source>
        <dbReference type="ARBA" id="ARBA00022960"/>
    </source>
</evidence>
<feature type="active site" description="Proton donor/acceptor" evidence="7">
    <location>
        <position position="455"/>
    </location>
</feature>
<reference evidence="9 10" key="1">
    <citation type="submission" date="2016-10" db="EMBL/GenBank/DDBJ databases">
        <title>Complete Genome Sequence of the Nonylphenol-Degrading Bacterium Sphingobium cloacae JCM 10874T.</title>
        <authorList>
            <person name="Ootsuka M."/>
            <person name="Nishizawa T."/>
            <person name="Ohta H."/>
        </authorList>
    </citation>
    <scope>NUCLEOTIDE SEQUENCE [LARGE SCALE GENOMIC DNA]</scope>
    <source>
        <strain evidence="9 10">JCM 10874</strain>
    </source>
</reference>
<dbReference type="InterPro" id="IPR052905">
    <property type="entry name" value="LD-transpeptidase_YkuD-like"/>
</dbReference>
<keyword evidence="4 7" id="KW-0133">Cell shape</keyword>
<comment type="similarity">
    <text evidence="2">Belongs to the YkuD family.</text>
</comment>
<evidence type="ECO:0000256" key="7">
    <source>
        <dbReference type="PROSITE-ProRule" id="PRU01373"/>
    </source>
</evidence>
<dbReference type="InterPro" id="IPR036366">
    <property type="entry name" value="PGBDSf"/>
</dbReference>
<dbReference type="Proteomes" id="UP000218272">
    <property type="component" value="Chromosome SCLO_1"/>
</dbReference>
<dbReference type="InterPro" id="IPR045380">
    <property type="entry name" value="LD_TPept_scaffold_dom"/>
</dbReference>
<dbReference type="GO" id="GO:0071555">
    <property type="term" value="P:cell wall organization"/>
    <property type="evidence" value="ECO:0007669"/>
    <property type="project" value="UniProtKB-UniRule"/>
</dbReference>
<evidence type="ECO:0000256" key="2">
    <source>
        <dbReference type="ARBA" id="ARBA00005992"/>
    </source>
</evidence>
<keyword evidence="6 7" id="KW-0961">Cell wall biogenesis/degradation</keyword>
<dbReference type="SUPFAM" id="SSF141523">
    <property type="entry name" value="L,D-transpeptidase catalytic domain-like"/>
    <property type="match status" value="1"/>
</dbReference>
<organism evidence="9 10">
    <name type="scientific">Sphingobium cloacae</name>
    <dbReference type="NCBI Taxonomy" id="120107"/>
    <lineage>
        <taxon>Bacteria</taxon>
        <taxon>Pseudomonadati</taxon>
        <taxon>Pseudomonadota</taxon>
        <taxon>Alphaproteobacteria</taxon>
        <taxon>Sphingomonadales</taxon>
        <taxon>Sphingomonadaceae</taxon>
        <taxon>Sphingobium</taxon>
    </lineage>
</organism>
<dbReference type="SUPFAM" id="SSF47090">
    <property type="entry name" value="PGBD-like"/>
    <property type="match status" value="1"/>
</dbReference>
<feature type="active site" description="Nucleophile" evidence="7">
    <location>
        <position position="474"/>
    </location>
</feature>
<dbReference type="GO" id="GO:0016740">
    <property type="term" value="F:transferase activity"/>
    <property type="evidence" value="ECO:0007669"/>
    <property type="project" value="UniProtKB-KW"/>
</dbReference>
<sequence length="538" mass="58215">MPAAAAARAFAAGRTRLITQSFRARHIRRAPSLASILIAGLMAGLGAAPVAHAQDAAVQEAPARSSVAAEIRAQVGGKLRDFYGPRGFWPIWVEKNAIGPQADALLDLIDGAEADGLKPGSYDPRGLRKAIGDANASGDPRALASAELALSKSFAKLVADMRKPSKAVKMRYLDPEVEPRDPGPVDILRAAAVTSSFADYVEKAGWMSPFYMQLRKARAGYAKTWADLPDVGVPTGLKLKAGAKGPGVAALRERLGLTPGGSYDKALAAKVKAFQGDHGLTPDGIAGTQTVTALNRGPRYYLRALALNMERTRLLPGPWVRHVVVDAASARLWYYGEGKLDGTMKVVVGAKESQTPMMAGMIRYATLNPYWNVPSDLVERKIAPKILDGASLQKMNYEALSDWSANPQKLRQSSIDWQAVADGRQELRVRELPGRGNSMGRMKFMFPNDLGIYLHDTPSRDLFAKPARQFSNGCVRLEDAPRLGKWFFGKALATDSDKPEQHRPLPQAVPVYLTYLTAVPAKEGVSFLPDVYERDGGS</sequence>
<dbReference type="Pfam" id="PF03734">
    <property type="entry name" value="YkuD"/>
    <property type="match status" value="1"/>
</dbReference>
<dbReference type="KEGG" id="sclo:SCLO_1010950"/>
<comment type="pathway">
    <text evidence="1 7">Cell wall biogenesis; peptidoglycan biosynthesis.</text>
</comment>
<dbReference type="InterPro" id="IPR005490">
    <property type="entry name" value="LD_TPept_cat_dom"/>
</dbReference>